<dbReference type="PANTHER" id="PTHR44943">
    <property type="entry name" value="CELLULOSE SYNTHASE OPERON PROTEIN C"/>
    <property type="match status" value="1"/>
</dbReference>
<gene>
    <name evidence="4" type="ORF">NEJAP_3228</name>
</gene>
<dbReference type="Proteomes" id="UP000595332">
    <property type="component" value="Chromosome"/>
</dbReference>
<accession>A0A7R6PN19</accession>
<organism evidence="4 5">
    <name type="scientific">Neptunomonas japonica JAMM 1380</name>
    <dbReference type="NCBI Taxonomy" id="1441457"/>
    <lineage>
        <taxon>Bacteria</taxon>
        <taxon>Pseudomonadati</taxon>
        <taxon>Pseudomonadota</taxon>
        <taxon>Gammaproteobacteria</taxon>
        <taxon>Oceanospirillales</taxon>
        <taxon>Oceanospirillaceae</taxon>
        <taxon>Neptunomonas</taxon>
    </lineage>
</organism>
<dbReference type="InterPro" id="IPR011990">
    <property type="entry name" value="TPR-like_helical_dom_sf"/>
</dbReference>
<name>A0A7R6PN19_9GAMM</name>
<dbReference type="SMART" id="SM00028">
    <property type="entry name" value="TPR"/>
    <property type="match status" value="5"/>
</dbReference>
<dbReference type="AlphaFoldDB" id="A0A7R6PN19"/>
<protein>
    <recommendedName>
        <fullName evidence="6">Tetratricopeptide repeat protein</fullName>
    </recommendedName>
</protein>
<evidence type="ECO:0000256" key="1">
    <source>
        <dbReference type="ARBA" id="ARBA00022737"/>
    </source>
</evidence>
<evidence type="ECO:0000256" key="2">
    <source>
        <dbReference type="ARBA" id="ARBA00022803"/>
    </source>
</evidence>
<evidence type="ECO:0000313" key="5">
    <source>
        <dbReference type="Proteomes" id="UP000595332"/>
    </source>
</evidence>
<dbReference type="KEGG" id="njp:NEJAP_3228"/>
<keyword evidence="1" id="KW-0677">Repeat</keyword>
<dbReference type="EMBL" id="AP014546">
    <property type="protein sequence ID" value="BBB31166.1"/>
    <property type="molecule type" value="Genomic_DNA"/>
</dbReference>
<proteinExistence type="predicted"/>
<keyword evidence="5" id="KW-1185">Reference proteome</keyword>
<dbReference type="PANTHER" id="PTHR44943:SF8">
    <property type="entry name" value="TPR REPEAT-CONTAINING PROTEIN MJ0263"/>
    <property type="match status" value="1"/>
</dbReference>
<dbReference type="PROSITE" id="PS50005">
    <property type="entry name" value="TPR"/>
    <property type="match status" value="2"/>
</dbReference>
<dbReference type="Gene3D" id="1.25.40.10">
    <property type="entry name" value="Tetratricopeptide repeat domain"/>
    <property type="match status" value="2"/>
</dbReference>
<dbReference type="SUPFAM" id="SSF48452">
    <property type="entry name" value="TPR-like"/>
    <property type="match status" value="2"/>
</dbReference>
<feature type="repeat" description="TPR" evidence="3">
    <location>
        <begin position="503"/>
        <end position="536"/>
    </location>
</feature>
<evidence type="ECO:0000256" key="3">
    <source>
        <dbReference type="PROSITE-ProRule" id="PRU00339"/>
    </source>
</evidence>
<feature type="repeat" description="TPR" evidence="3">
    <location>
        <begin position="198"/>
        <end position="231"/>
    </location>
</feature>
<evidence type="ECO:0008006" key="6">
    <source>
        <dbReference type="Google" id="ProtNLM"/>
    </source>
</evidence>
<keyword evidence="2 3" id="KW-0802">TPR repeat</keyword>
<dbReference type="InterPro" id="IPR051685">
    <property type="entry name" value="Ycf3/AcsC/BcsC/TPR_MFPF"/>
</dbReference>
<reference evidence="4 5" key="1">
    <citation type="journal article" date="2008" name="Int. J. Syst. Evol. Microbiol.">
        <title>Neptunomonas japonica sp. nov., an Osedax japonicus symbiont-like bacterium isolated from sediment adjacent to sperm whale carcasses off Kagoshima, Japan.</title>
        <authorList>
            <person name="Miyazaki M."/>
            <person name="Nogi Y."/>
            <person name="Fujiwara Y."/>
            <person name="Kawato M."/>
            <person name="Kubokawa K."/>
            <person name="Horikoshi K."/>
        </authorList>
    </citation>
    <scope>NUCLEOTIDE SEQUENCE [LARGE SCALE GENOMIC DNA]</scope>
    <source>
        <strain evidence="4 5">JAMM 1380</strain>
    </source>
</reference>
<dbReference type="InterPro" id="IPR019734">
    <property type="entry name" value="TPR_rpt"/>
</dbReference>
<dbReference type="Pfam" id="PF13432">
    <property type="entry name" value="TPR_16"/>
    <property type="match status" value="1"/>
</dbReference>
<sequence length="583" mass="65722">MTIVSSTSTLDRLYIVLKKILCLLIISTGILSGCSSTQQPNETVAPTPAWESTYQQGELNGESLYDLLIAELAGHQQQYDVSLEKYLKQAELTGDPGIIRRAARIAQFTKDASSLEKAARIWVKYEPDSQEPQTLLVGLLIQQGKFSKALPFIEGALTTNSHQILALLNSHAAKMPPKEAQAYLSIINKQTQRTPKNSELWLSRGILERRVSDNNNALYSFNKALKLNPKNETVIIQKADLLKDSGKYSQALDVIAAGLKRDPENKQLTILKIQTLYKGNQPKTAVKESNQLISSFRTDNQLHLYLALLALDFNRLDDSKAILQTLYSRTRDTSLHFYLGLIEEQLDNPELAIQHYLQVNRGNNVLQAYTRTLALLAGDTKEPRVTDIITKATANHAELAPDLINVYADWLRSFKFEKQAITSLDKGISTYPDHIPLRYSRAMMRPPEEFPQSEADFRFILNKDPNNAMALNALGYTLSLYTERYQEAYQLLSKAISLKPDDPAVMDSIGWILFKLNRYDEALTYLTKAYKVYPDPEVGSHLIAVLVAQNKNQQAQELFTELSSKFPENPHIMNTEKTLNGQL</sequence>
<evidence type="ECO:0000313" key="4">
    <source>
        <dbReference type="EMBL" id="BBB31166.1"/>
    </source>
</evidence>
<dbReference type="Pfam" id="PF14559">
    <property type="entry name" value="TPR_19"/>
    <property type="match status" value="2"/>
</dbReference>